<evidence type="ECO:0000259" key="2">
    <source>
        <dbReference type="SMART" id="SM00406"/>
    </source>
</evidence>
<dbReference type="InterPro" id="IPR050195">
    <property type="entry name" value="Primate_lentivir_Gag_pol-like"/>
</dbReference>
<gene>
    <name evidence="3" type="ORF">U0070_002767</name>
</gene>
<protein>
    <recommendedName>
        <fullName evidence="2">Immunoglobulin V-set domain-containing protein</fullName>
    </recommendedName>
</protein>
<dbReference type="Gene3D" id="1.10.1200.30">
    <property type="match status" value="1"/>
</dbReference>
<proteinExistence type="predicted"/>
<evidence type="ECO:0000313" key="4">
    <source>
        <dbReference type="Proteomes" id="UP001488838"/>
    </source>
</evidence>
<dbReference type="SUPFAM" id="SSF48726">
    <property type="entry name" value="Immunoglobulin"/>
    <property type="match status" value="1"/>
</dbReference>
<dbReference type="SMART" id="SM00406">
    <property type="entry name" value="IGv"/>
    <property type="match status" value="1"/>
</dbReference>
<reference evidence="3 4" key="1">
    <citation type="journal article" date="2023" name="bioRxiv">
        <title>Conserved and derived expression patterns and positive selection on dental genes reveal complex evolutionary context of ever-growing rodent molars.</title>
        <authorList>
            <person name="Calamari Z.T."/>
            <person name="Song A."/>
            <person name="Cohen E."/>
            <person name="Akter M."/>
            <person name="Roy R.D."/>
            <person name="Hallikas O."/>
            <person name="Christensen M.M."/>
            <person name="Li P."/>
            <person name="Marangoni P."/>
            <person name="Jernvall J."/>
            <person name="Klein O.D."/>
        </authorList>
    </citation>
    <scope>NUCLEOTIDE SEQUENCE [LARGE SCALE GENOMIC DNA]</scope>
    <source>
        <strain evidence="3">V071</strain>
    </source>
</reference>
<dbReference type="SUPFAM" id="SSF47943">
    <property type="entry name" value="Retrovirus capsid protein, N-terminal core domain"/>
    <property type="match status" value="1"/>
</dbReference>
<dbReference type="Gene3D" id="2.60.40.10">
    <property type="entry name" value="Immunoglobulins"/>
    <property type="match status" value="1"/>
</dbReference>
<accession>A0AAW0HHH4</accession>
<dbReference type="InterPro" id="IPR045345">
    <property type="entry name" value="Gag_p24_C"/>
</dbReference>
<dbReference type="Pfam" id="PF07686">
    <property type="entry name" value="V-set"/>
    <property type="match status" value="1"/>
</dbReference>
<dbReference type="InterPro" id="IPR008919">
    <property type="entry name" value="Retrov_capsid_N"/>
</dbReference>
<dbReference type="PANTHER" id="PTHR40389:SF3">
    <property type="entry name" value="IGE-BINDING PROTEIN"/>
    <property type="match status" value="1"/>
</dbReference>
<feature type="region of interest" description="Disordered" evidence="1">
    <location>
        <begin position="1"/>
        <end position="27"/>
    </location>
</feature>
<feature type="compositionally biased region" description="Pro residues" evidence="1">
    <location>
        <begin position="8"/>
        <end position="24"/>
    </location>
</feature>
<sequence length="489" mass="55584">MRSSQTAHPPPYRLCPPPTAPSAPPYEECPGPKTLSFIPDKVKRKLHLAFPVYKGENGRVHAPMEYNQIKELAESVRKYGVTANFTLAQLDRLALTAMTPADWETVAKASLVSMGQYLEWKALWPEAAQEQVIANAQALTPEQQQWTFDLLTRRRYFAAAQTNYPYGTYRQVADTTIRAWKALSKRGEGSTLLTKIIQGTQEPFSDFVARMTEAAGRIFGDTDMATQLIEQLIFEQATQECRAAIAPRKNKGLQDRLRVCRELGGPLTNADIHQRPENKLMGSTGKIRPIWLLAFKIDPNYPFGSMDQESPFWVPERLTRTVKSDPQYADSPEDLAAVPPAILRMDDSGCDEAPMGDTLSFTRSRHQSAIEWRSSQVDPQIWDTQNTSITKQHYTLVIQLQDPNSDYWMDWVRHSPGKDLEWVGEINKDSSTIRYAPSVKDRFTIFRDNAKNTLYLQMSSVRSEDTATYYCARDKVMGLQFYTEASQFQ</sequence>
<organism evidence="3 4">
    <name type="scientific">Myodes glareolus</name>
    <name type="common">Bank vole</name>
    <name type="synonym">Clethrionomys glareolus</name>
    <dbReference type="NCBI Taxonomy" id="447135"/>
    <lineage>
        <taxon>Eukaryota</taxon>
        <taxon>Metazoa</taxon>
        <taxon>Chordata</taxon>
        <taxon>Craniata</taxon>
        <taxon>Vertebrata</taxon>
        <taxon>Euteleostomi</taxon>
        <taxon>Mammalia</taxon>
        <taxon>Eutheria</taxon>
        <taxon>Euarchontoglires</taxon>
        <taxon>Glires</taxon>
        <taxon>Rodentia</taxon>
        <taxon>Myomorpha</taxon>
        <taxon>Muroidea</taxon>
        <taxon>Cricetidae</taxon>
        <taxon>Arvicolinae</taxon>
        <taxon>Myodes</taxon>
    </lineage>
</organism>
<dbReference type="Proteomes" id="UP001488838">
    <property type="component" value="Unassembled WGS sequence"/>
</dbReference>
<dbReference type="InterPro" id="IPR036179">
    <property type="entry name" value="Ig-like_dom_sf"/>
</dbReference>
<evidence type="ECO:0000256" key="1">
    <source>
        <dbReference type="SAM" id="MobiDB-lite"/>
    </source>
</evidence>
<dbReference type="Gene3D" id="1.10.375.10">
    <property type="entry name" value="Human Immunodeficiency Virus Type 1 Capsid Protein"/>
    <property type="match status" value="1"/>
</dbReference>
<name>A0AAW0HHH4_MYOGA</name>
<dbReference type="PANTHER" id="PTHR40389">
    <property type="entry name" value="ENDOGENOUS RETROVIRUS GROUP K MEMBER 24 GAG POLYPROTEIN-RELATED"/>
    <property type="match status" value="1"/>
</dbReference>
<dbReference type="SUPFAM" id="SSF47353">
    <property type="entry name" value="Retrovirus capsid dimerization domain-like"/>
    <property type="match status" value="1"/>
</dbReference>
<dbReference type="InterPro" id="IPR013106">
    <property type="entry name" value="Ig_V-set"/>
</dbReference>
<dbReference type="EMBL" id="JBBHLL010000473">
    <property type="protein sequence ID" value="KAK7802173.1"/>
    <property type="molecule type" value="Genomic_DNA"/>
</dbReference>
<keyword evidence="4" id="KW-1185">Reference proteome</keyword>
<evidence type="ECO:0000313" key="3">
    <source>
        <dbReference type="EMBL" id="KAK7802173.1"/>
    </source>
</evidence>
<dbReference type="InterPro" id="IPR013783">
    <property type="entry name" value="Ig-like_fold"/>
</dbReference>
<dbReference type="Pfam" id="PF19317">
    <property type="entry name" value="Gag_p24_C"/>
    <property type="match status" value="1"/>
</dbReference>
<dbReference type="InterPro" id="IPR008916">
    <property type="entry name" value="Retrov_capsid_C"/>
</dbReference>
<dbReference type="AlphaFoldDB" id="A0AAW0HHH4"/>
<comment type="caution">
    <text evidence="3">The sequence shown here is derived from an EMBL/GenBank/DDBJ whole genome shotgun (WGS) entry which is preliminary data.</text>
</comment>
<dbReference type="Pfam" id="PF00607">
    <property type="entry name" value="Gag_p24"/>
    <property type="match status" value="1"/>
</dbReference>
<dbReference type="GO" id="GO:0016032">
    <property type="term" value="P:viral process"/>
    <property type="evidence" value="ECO:0007669"/>
    <property type="project" value="InterPro"/>
</dbReference>
<feature type="domain" description="Immunoglobulin V-set" evidence="2">
    <location>
        <begin position="395"/>
        <end position="473"/>
    </location>
</feature>